<feature type="transmembrane region" description="Helical" evidence="1">
    <location>
        <begin position="256"/>
        <end position="277"/>
    </location>
</feature>
<evidence type="ECO:0000313" key="2">
    <source>
        <dbReference type="EMBL" id="EFO99225.1"/>
    </source>
</evidence>
<dbReference type="eggNOG" id="ENOG502R219">
    <property type="taxonomic scope" value="Eukaryota"/>
</dbReference>
<gene>
    <name evidence="2" type="ORF">CRE_17954</name>
</gene>
<feature type="transmembrane region" description="Helical" evidence="1">
    <location>
        <begin position="480"/>
        <end position="509"/>
    </location>
</feature>
<feature type="transmembrane region" description="Helical" evidence="1">
    <location>
        <begin position="123"/>
        <end position="142"/>
    </location>
</feature>
<feature type="transmembrane region" description="Helical" evidence="1">
    <location>
        <begin position="99"/>
        <end position="116"/>
    </location>
</feature>
<feature type="transmembrane region" description="Helical" evidence="1">
    <location>
        <begin position="375"/>
        <end position="394"/>
    </location>
</feature>
<dbReference type="HOGENOM" id="CLU_506464_0_0_1"/>
<dbReference type="PANTHER" id="PTHR31720:SF12">
    <property type="entry name" value="SERPENTINE RECEPTOR, CLASS T-RELATED"/>
    <property type="match status" value="1"/>
</dbReference>
<evidence type="ECO:0000313" key="3">
    <source>
        <dbReference type="Proteomes" id="UP000008281"/>
    </source>
</evidence>
<proteinExistence type="predicted"/>
<dbReference type="Proteomes" id="UP000008281">
    <property type="component" value="Unassembled WGS sequence"/>
</dbReference>
<accession>E3MDR3</accession>
<feature type="transmembrane region" description="Helical" evidence="1">
    <location>
        <begin position="27"/>
        <end position="46"/>
    </location>
</feature>
<feature type="transmembrane region" description="Helical" evidence="1">
    <location>
        <begin position="439"/>
        <end position="460"/>
    </location>
</feature>
<feature type="transmembrane region" description="Helical" evidence="1">
    <location>
        <begin position="187"/>
        <end position="206"/>
    </location>
</feature>
<dbReference type="InParanoid" id="E3MDR3"/>
<feature type="transmembrane region" description="Helical" evidence="1">
    <location>
        <begin position="406"/>
        <end position="427"/>
    </location>
</feature>
<dbReference type="EMBL" id="DS268437">
    <property type="protein sequence ID" value="EFO99225.1"/>
    <property type="molecule type" value="Genomic_DNA"/>
</dbReference>
<dbReference type="PANTHER" id="PTHR31720">
    <property type="entry name" value="SERPENTINE RECEPTOR, CLASS Z-RELATED"/>
    <property type="match status" value="1"/>
</dbReference>
<sequence>MKSVKWGSDDTIFDGIPISIGSFGEGLVAISLGVLFLQFLILPFYINVFRKNRKRDEKTPLYPLFSYIFYFSLVFYFFFGLSILIVIATIIVYAVTHTFPYVVGFIFATIYPLFFFMREQIKVFHLLLFLAAVQRFLIYFFPETESYCNRANKHFKGLMYFINFLVVVQDVYQFFTHSALSNFSFPNLTHILALLLFTAAILHIPIYRSVRKLGHLASARLSKPQIFIFWQTLAIAIGLVLGLLSQIGIYQEDQMYYLLSFGDIIMIPFIIQVTYLGCNRRNLDSLLNSIPIWIKWIVCCKSETSQVAPAQTPLYPLLNYIFHSLLVFCILLGIFIVCFIATLIIFVVLKTNHVWVIIFCVSVLSFFFMREQIKVFHLLLFLVAVQRFLIYFFPETESYCNRANKHFKGFMVFINCSVVFQEVYHLNKYNGVTNFSFPNLYQILTLLLFTAAILHIPIYLSVRKLGNIASARLNKPQIFIFWQTLAMVMGKMLYISLSFIDILMIPFIIQVTYLGCNKRNLDSLLNPFKSMPVWMVCCKSETSQVTPSQALSTIYRGGLQN</sequence>
<keyword evidence="3" id="KW-1185">Reference proteome</keyword>
<feature type="transmembrane region" description="Helical" evidence="1">
    <location>
        <begin position="226"/>
        <end position="244"/>
    </location>
</feature>
<feature type="transmembrane region" description="Helical" evidence="1">
    <location>
        <begin position="353"/>
        <end position="369"/>
    </location>
</feature>
<reference evidence="2" key="1">
    <citation type="submission" date="2007-07" db="EMBL/GenBank/DDBJ databases">
        <title>PCAP assembly of the Caenorhabditis remanei genome.</title>
        <authorList>
            <consortium name="The Caenorhabditis remanei Sequencing Consortium"/>
            <person name="Wilson R.K."/>
        </authorList>
    </citation>
    <scope>NUCLEOTIDE SEQUENCE [LARGE SCALE GENOMIC DNA]</scope>
    <source>
        <strain evidence="2">PB4641</strain>
    </source>
</reference>
<organism evidence="3">
    <name type="scientific">Caenorhabditis remanei</name>
    <name type="common">Caenorhabditis vulgaris</name>
    <dbReference type="NCBI Taxonomy" id="31234"/>
    <lineage>
        <taxon>Eukaryota</taxon>
        <taxon>Metazoa</taxon>
        <taxon>Ecdysozoa</taxon>
        <taxon>Nematoda</taxon>
        <taxon>Chromadorea</taxon>
        <taxon>Rhabditida</taxon>
        <taxon>Rhabditina</taxon>
        <taxon>Rhabditomorpha</taxon>
        <taxon>Rhabditoidea</taxon>
        <taxon>Rhabditidae</taxon>
        <taxon>Peloderinae</taxon>
        <taxon>Caenorhabditis</taxon>
    </lineage>
</organism>
<keyword evidence="1" id="KW-1133">Transmembrane helix</keyword>
<keyword evidence="1" id="KW-0472">Membrane</keyword>
<dbReference type="Pfam" id="PF10325">
    <property type="entry name" value="7TM_GPCR_Srz"/>
    <property type="match status" value="2"/>
</dbReference>
<feature type="transmembrane region" description="Helical" evidence="1">
    <location>
        <begin position="157"/>
        <end position="175"/>
    </location>
</feature>
<keyword evidence="1" id="KW-0812">Transmembrane</keyword>
<feature type="transmembrane region" description="Helical" evidence="1">
    <location>
        <begin position="67"/>
        <end position="93"/>
    </location>
</feature>
<protein>
    <submittedName>
        <fullName evidence="2">Uncharacterized protein</fullName>
    </submittedName>
</protein>
<dbReference type="InterPro" id="IPR018817">
    <property type="entry name" value="7TM_GPCR_serpentine_rcpt_Srz"/>
</dbReference>
<name>E3MDR3_CAERE</name>
<evidence type="ECO:0000256" key="1">
    <source>
        <dbReference type="SAM" id="Phobius"/>
    </source>
</evidence>
<feature type="transmembrane region" description="Helical" evidence="1">
    <location>
        <begin position="320"/>
        <end position="346"/>
    </location>
</feature>
<dbReference type="AlphaFoldDB" id="E3MDR3"/>